<evidence type="ECO:0000259" key="9">
    <source>
        <dbReference type="Pfam" id="PF12696"/>
    </source>
</evidence>
<feature type="compositionally biased region" description="Basic and acidic residues" evidence="7">
    <location>
        <begin position="563"/>
        <end position="584"/>
    </location>
</feature>
<dbReference type="SUPFAM" id="SSF52540">
    <property type="entry name" value="P-loop containing nucleoside triphosphate hydrolases"/>
    <property type="match status" value="1"/>
</dbReference>
<dbReference type="PANTHER" id="PTHR37937">
    <property type="entry name" value="CONJUGATIVE TRANSFER: DNA TRANSPORT"/>
    <property type="match status" value="1"/>
</dbReference>
<dbReference type="EMBL" id="BAAAOH010000001">
    <property type="protein sequence ID" value="GAA1979258.1"/>
    <property type="molecule type" value="Genomic_DNA"/>
</dbReference>
<sequence length="612" mass="65755">MSELLGRAIAVVIAVAVVLGVIFTFVTGVVTQLICGVRPEPHDLFSGLWLAISGEPTAFTLASDCTLPVWQIRLADLLLVLVVAAAVVFGLVQWQKYRHSDAAFIADLRGRPGFADASEIRQYLSAKAVLRRAGQLRPDLHKPRATDVGWRVGRSRGLDVFVSIEDSVALEGPPRSGKGYRVLISAILDWSGPLITTSTTNDNLTATMRMRQARGAVHVFDPQGLSGVRDTLRINPIAGCEDPLVAMQRGSAIITGTALGASTTNGEWAQASGVVLGRLLHAAAVGDRTISDLYAWGSSPSLAKSAVQVLRTSGAAGWGDSLEATLFGDDKLLSSIWFGVQGAVAPLAVPQIREALMPRPGQPEFDPREFLDAPNTLYLVGSASGASAMGGFLGAVLDDIVEVARARAVSSPGSRLAHPLGLILDEIANMFRWGNLPRIMADGGGRGICTFVVLQALSQAETAWSRAEADTIWAAATAKVLLGGASHVDHLRDVETLLGHRDRRRTQRSWSSHEAGHSTSEHHERLPVMSVDEIRRMPQNLGLLAYRNRRGVLLDLSGWDERKDAKAVQSGKRETEREQRDVFEAARAPAPPSQDTEESDTPLSVTAEVIEE</sequence>
<comment type="caution">
    <text evidence="10">The sequence shown here is derived from an EMBL/GenBank/DDBJ whole genome shotgun (WGS) entry which is preliminary data.</text>
</comment>
<dbReference type="Proteomes" id="UP001500326">
    <property type="component" value="Unassembled WGS sequence"/>
</dbReference>
<evidence type="ECO:0000256" key="2">
    <source>
        <dbReference type="ARBA" id="ARBA00008806"/>
    </source>
</evidence>
<keyword evidence="4 8" id="KW-0812">Transmembrane</keyword>
<dbReference type="PANTHER" id="PTHR37937:SF1">
    <property type="entry name" value="CONJUGATIVE TRANSFER: DNA TRANSPORT"/>
    <property type="match status" value="1"/>
</dbReference>
<evidence type="ECO:0000256" key="7">
    <source>
        <dbReference type="SAM" id="MobiDB-lite"/>
    </source>
</evidence>
<keyword evidence="5 8" id="KW-1133">Transmembrane helix</keyword>
<feature type="region of interest" description="Disordered" evidence="7">
    <location>
        <begin position="563"/>
        <end position="612"/>
    </location>
</feature>
<proteinExistence type="inferred from homology"/>
<organism evidence="10 11">
    <name type="scientific">Microbacterium pumilum</name>
    <dbReference type="NCBI Taxonomy" id="344165"/>
    <lineage>
        <taxon>Bacteria</taxon>
        <taxon>Bacillati</taxon>
        <taxon>Actinomycetota</taxon>
        <taxon>Actinomycetes</taxon>
        <taxon>Micrococcales</taxon>
        <taxon>Microbacteriaceae</taxon>
        <taxon>Microbacterium</taxon>
    </lineage>
</organism>
<keyword evidence="6 8" id="KW-0472">Membrane</keyword>
<feature type="domain" description="TraD/TraG TraM recognition site" evidence="9">
    <location>
        <begin position="419"/>
        <end position="539"/>
    </location>
</feature>
<gene>
    <name evidence="10" type="ORF">GCM10009777_10740</name>
</gene>
<evidence type="ECO:0000256" key="4">
    <source>
        <dbReference type="ARBA" id="ARBA00022692"/>
    </source>
</evidence>
<dbReference type="CDD" id="cd01127">
    <property type="entry name" value="TrwB_TraG_TraD_VirD4"/>
    <property type="match status" value="1"/>
</dbReference>
<dbReference type="RefSeq" id="WP_344059255.1">
    <property type="nucleotide sequence ID" value="NZ_BAAAOH010000001.1"/>
</dbReference>
<comment type="similarity">
    <text evidence="2">Belongs to the VirD4/TraG family.</text>
</comment>
<keyword evidence="3" id="KW-1003">Cell membrane</keyword>
<accession>A0ABP5DHC1</accession>
<keyword evidence="11" id="KW-1185">Reference proteome</keyword>
<feature type="transmembrane region" description="Helical" evidence="8">
    <location>
        <begin position="9"/>
        <end position="32"/>
    </location>
</feature>
<dbReference type="InterPro" id="IPR032689">
    <property type="entry name" value="TraG-D_C"/>
</dbReference>
<feature type="compositionally biased region" description="Basic and acidic residues" evidence="7">
    <location>
        <begin position="514"/>
        <end position="527"/>
    </location>
</feature>
<evidence type="ECO:0000256" key="6">
    <source>
        <dbReference type="ARBA" id="ARBA00023136"/>
    </source>
</evidence>
<evidence type="ECO:0000256" key="1">
    <source>
        <dbReference type="ARBA" id="ARBA00004651"/>
    </source>
</evidence>
<dbReference type="InterPro" id="IPR027417">
    <property type="entry name" value="P-loop_NTPase"/>
</dbReference>
<evidence type="ECO:0000256" key="8">
    <source>
        <dbReference type="SAM" id="Phobius"/>
    </source>
</evidence>
<feature type="transmembrane region" description="Helical" evidence="8">
    <location>
        <begin position="74"/>
        <end position="94"/>
    </location>
</feature>
<dbReference type="InterPro" id="IPR003688">
    <property type="entry name" value="TraG/VirD4"/>
</dbReference>
<dbReference type="Pfam" id="PF12696">
    <property type="entry name" value="TraG-D_C"/>
    <property type="match status" value="1"/>
</dbReference>
<protein>
    <recommendedName>
        <fullName evidence="9">TraD/TraG TraM recognition site domain-containing protein</fullName>
    </recommendedName>
</protein>
<feature type="region of interest" description="Disordered" evidence="7">
    <location>
        <begin position="502"/>
        <end position="527"/>
    </location>
</feature>
<name>A0ABP5DHC1_9MICO</name>
<evidence type="ECO:0000256" key="3">
    <source>
        <dbReference type="ARBA" id="ARBA00022475"/>
    </source>
</evidence>
<dbReference type="InterPro" id="IPR051539">
    <property type="entry name" value="T4SS-coupling_protein"/>
</dbReference>
<comment type="subcellular location">
    <subcellularLocation>
        <location evidence="1">Cell membrane</location>
        <topology evidence="1">Multi-pass membrane protein</topology>
    </subcellularLocation>
</comment>
<dbReference type="Pfam" id="PF02534">
    <property type="entry name" value="T4SS-DNA_transf"/>
    <property type="match status" value="1"/>
</dbReference>
<evidence type="ECO:0000313" key="11">
    <source>
        <dbReference type="Proteomes" id="UP001500326"/>
    </source>
</evidence>
<dbReference type="Gene3D" id="3.40.50.300">
    <property type="entry name" value="P-loop containing nucleotide triphosphate hydrolases"/>
    <property type="match status" value="1"/>
</dbReference>
<evidence type="ECO:0000256" key="5">
    <source>
        <dbReference type="ARBA" id="ARBA00022989"/>
    </source>
</evidence>
<evidence type="ECO:0000313" key="10">
    <source>
        <dbReference type="EMBL" id="GAA1979258.1"/>
    </source>
</evidence>
<reference evidence="11" key="1">
    <citation type="journal article" date="2019" name="Int. J. Syst. Evol. Microbiol.">
        <title>The Global Catalogue of Microorganisms (GCM) 10K type strain sequencing project: providing services to taxonomists for standard genome sequencing and annotation.</title>
        <authorList>
            <consortium name="The Broad Institute Genomics Platform"/>
            <consortium name="The Broad Institute Genome Sequencing Center for Infectious Disease"/>
            <person name="Wu L."/>
            <person name="Ma J."/>
        </authorList>
    </citation>
    <scope>NUCLEOTIDE SEQUENCE [LARGE SCALE GENOMIC DNA]</scope>
    <source>
        <strain evidence="11">JCM 14902</strain>
    </source>
</reference>